<dbReference type="EMBL" id="LVJH01000064">
    <property type="protein sequence ID" value="OAB35030.1"/>
    <property type="molecule type" value="Genomic_DNA"/>
</dbReference>
<protein>
    <submittedName>
        <fullName evidence="1">Uncharacterized protein</fullName>
    </submittedName>
</protein>
<dbReference type="Pfam" id="PF15573">
    <property type="entry name" value="Imm47"/>
    <property type="match status" value="1"/>
</dbReference>
<reference evidence="1 2" key="1">
    <citation type="submission" date="2016-03" db="EMBL/GenBank/DDBJ databases">
        <title>Draft genome sequence of Paenibacillus glacialis DSM 22343.</title>
        <authorList>
            <person name="Shin S.-K."/>
            <person name="Yi H."/>
        </authorList>
    </citation>
    <scope>NUCLEOTIDE SEQUENCE [LARGE SCALE GENOMIC DNA]</scope>
    <source>
        <strain evidence="1 2">DSM 22343</strain>
    </source>
</reference>
<gene>
    <name evidence="1" type="ORF">PGLA_22665</name>
</gene>
<comment type="caution">
    <text evidence="1">The sequence shown here is derived from an EMBL/GenBank/DDBJ whole genome shotgun (WGS) entry which is preliminary data.</text>
</comment>
<evidence type="ECO:0000313" key="1">
    <source>
        <dbReference type="EMBL" id="OAB35030.1"/>
    </source>
</evidence>
<dbReference type="InterPro" id="IPR029076">
    <property type="entry name" value="Imm47"/>
</dbReference>
<dbReference type="Proteomes" id="UP000076967">
    <property type="component" value="Unassembled WGS sequence"/>
</dbReference>
<evidence type="ECO:0000313" key="2">
    <source>
        <dbReference type="Proteomes" id="UP000076967"/>
    </source>
</evidence>
<proteinExistence type="predicted"/>
<dbReference type="OrthoDB" id="2232046at2"/>
<keyword evidence="2" id="KW-1185">Reference proteome</keyword>
<dbReference type="STRING" id="494026.PGLA_22665"/>
<dbReference type="AlphaFoldDB" id="A0A168EAB7"/>
<name>A0A168EAB7_9BACL</name>
<organism evidence="1 2">
    <name type="scientific">Paenibacillus glacialis</name>
    <dbReference type="NCBI Taxonomy" id="494026"/>
    <lineage>
        <taxon>Bacteria</taxon>
        <taxon>Bacillati</taxon>
        <taxon>Bacillota</taxon>
        <taxon>Bacilli</taxon>
        <taxon>Bacillales</taxon>
        <taxon>Paenibacillaceae</taxon>
        <taxon>Paenibacillus</taxon>
    </lineage>
</organism>
<accession>A0A168EAB7</accession>
<sequence>MNFSSVTIVLYSTGLLIPLYTLSYDAIPYLLAMLEEWEDTNVEDTIRNSLDIMLNYSDTLDEKATVDEIGSLYLDYIKGINNEKYYYYMKRMMQMCPHYLQIHWEKTINFHCLIDLDVTQPNKIIL</sequence>